<name>A0A4P9X9T4_9FUNG</name>
<keyword evidence="3" id="KW-1185">Reference proteome</keyword>
<reference evidence="3" key="1">
    <citation type="journal article" date="2018" name="Nat. Microbiol.">
        <title>Leveraging single-cell genomics to expand the fungal tree of life.</title>
        <authorList>
            <person name="Ahrendt S.R."/>
            <person name="Quandt C.A."/>
            <person name="Ciobanu D."/>
            <person name="Clum A."/>
            <person name="Salamov A."/>
            <person name="Andreopoulos B."/>
            <person name="Cheng J.F."/>
            <person name="Woyke T."/>
            <person name="Pelin A."/>
            <person name="Henrissat B."/>
            <person name="Reynolds N.K."/>
            <person name="Benny G.L."/>
            <person name="Smith M.E."/>
            <person name="James T.Y."/>
            <person name="Grigoriev I.V."/>
        </authorList>
    </citation>
    <scope>NUCLEOTIDE SEQUENCE [LARGE SCALE GENOMIC DNA]</scope>
    <source>
        <strain evidence="3">ATCC 52028</strain>
    </source>
</reference>
<organism evidence="2 3">
    <name type="scientific">Caulochytrium protostelioides</name>
    <dbReference type="NCBI Taxonomy" id="1555241"/>
    <lineage>
        <taxon>Eukaryota</taxon>
        <taxon>Fungi</taxon>
        <taxon>Fungi incertae sedis</taxon>
        <taxon>Chytridiomycota</taxon>
        <taxon>Chytridiomycota incertae sedis</taxon>
        <taxon>Chytridiomycetes</taxon>
        <taxon>Caulochytriales</taxon>
        <taxon>Caulochytriaceae</taxon>
        <taxon>Caulochytrium</taxon>
    </lineage>
</organism>
<gene>
    <name evidence="2" type="ORF">CXG81DRAFT_25202</name>
</gene>
<evidence type="ECO:0000313" key="3">
    <source>
        <dbReference type="Proteomes" id="UP000274922"/>
    </source>
</evidence>
<protein>
    <submittedName>
        <fullName evidence="2">Uncharacterized protein</fullName>
    </submittedName>
</protein>
<sequence>MLTTTRRVLFSVALDAFPWKPCQGTRGAASTARLHRVARGPAAMAASPQRASSSPTYAIARRIGSSALAPDRFAAYAALPGALLPPARPDHVSLAHLAAATIALTSRRLGPGLGDLPWDPHGRLLVRALYVVCTQDDDRGAAQPSLQPPGHGLPEAASERDDARCLGLLMAAFPDALGLRALAVNPLVLTRWQRSGRPIVAALAQHTRHLILTGEPHTVGDDLPAPVVEAVGGCGAWRALSSIDVVSRSCRLDAACYRAFHARAAAADSNTRGAAPPVRYLRAAAAARLEAQHLAGIARLAHLRVLDYACVDGVVMADLRRVCGARFWAVVGPPREPAAPSLRAVLAARAAPAPAWALALAADADAAWHTPAPAAGDPGLCRVLMDRVVARGEPLRQDMARSAEGVSAGAPRAEQCSVLLLQRPGFQYDEAQVPPAVPVATPLLGPRAADRPLKLRKRPRLTDAAAEMTTS</sequence>
<proteinExistence type="predicted"/>
<dbReference type="AlphaFoldDB" id="A0A4P9X9T4"/>
<evidence type="ECO:0000256" key="1">
    <source>
        <dbReference type="SAM" id="MobiDB-lite"/>
    </source>
</evidence>
<evidence type="ECO:0000313" key="2">
    <source>
        <dbReference type="EMBL" id="RKP02114.1"/>
    </source>
</evidence>
<accession>A0A4P9X9T4</accession>
<dbReference type="Proteomes" id="UP000274922">
    <property type="component" value="Unassembled WGS sequence"/>
</dbReference>
<dbReference type="EMBL" id="ML014151">
    <property type="protein sequence ID" value="RKP02114.1"/>
    <property type="molecule type" value="Genomic_DNA"/>
</dbReference>
<feature type="region of interest" description="Disordered" evidence="1">
    <location>
        <begin position="448"/>
        <end position="471"/>
    </location>
</feature>